<gene>
    <name evidence="2" type="ORF">Ddye_002908</name>
</gene>
<dbReference type="EMBL" id="JANJYI010000001">
    <property type="protein sequence ID" value="KAK2664334.1"/>
    <property type="molecule type" value="Genomic_DNA"/>
</dbReference>
<dbReference type="Pfam" id="PF14111">
    <property type="entry name" value="DUF4283"/>
    <property type="match status" value="1"/>
</dbReference>
<dbReference type="PANTHER" id="PTHR31286:SF178">
    <property type="entry name" value="DUF4283 DOMAIN-CONTAINING PROTEIN"/>
    <property type="match status" value="1"/>
</dbReference>
<dbReference type="PANTHER" id="PTHR31286">
    <property type="entry name" value="GLYCINE-RICH CELL WALL STRUCTURAL PROTEIN 1.8-LIKE"/>
    <property type="match status" value="1"/>
</dbReference>
<proteinExistence type="predicted"/>
<name>A0AAD9XRA9_9ROSI</name>
<keyword evidence="3" id="KW-1185">Reference proteome</keyword>
<organism evidence="2 3">
    <name type="scientific">Dipteronia dyeriana</name>
    <dbReference type="NCBI Taxonomy" id="168575"/>
    <lineage>
        <taxon>Eukaryota</taxon>
        <taxon>Viridiplantae</taxon>
        <taxon>Streptophyta</taxon>
        <taxon>Embryophyta</taxon>
        <taxon>Tracheophyta</taxon>
        <taxon>Spermatophyta</taxon>
        <taxon>Magnoliopsida</taxon>
        <taxon>eudicotyledons</taxon>
        <taxon>Gunneridae</taxon>
        <taxon>Pentapetalae</taxon>
        <taxon>rosids</taxon>
        <taxon>malvids</taxon>
        <taxon>Sapindales</taxon>
        <taxon>Sapindaceae</taxon>
        <taxon>Hippocastanoideae</taxon>
        <taxon>Acereae</taxon>
        <taxon>Dipteronia</taxon>
    </lineage>
</organism>
<evidence type="ECO:0000313" key="2">
    <source>
        <dbReference type="EMBL" id="KAK2664334.1"/>
    </source>
</evidence>
<dbReference type="Proteomes" id="UP001280121">
    <property type="component" value="Unassembled WGS sequence"/>
</dbReference>
<reference evidence="2" key="1">
    <citation type="journal article" date="2023" name="Plant J.">
        <title>Genome sequences and population genomics provide insights into the demographic history, inbreeding, and mutation load of two 'living fossil' tree species of Dipteronia.</title>
        <authorList>
            <person name="Feng Y."/>
            <person name="Comes H.P."/>
            <person name="Chen J."/>
            <person name="Zhu S."/>
            <person name="Lu R."/>
            <person name="Zhang X."/>
            <person name="Li P."/>
            <person name="Qiu J."/>
            <person name="Olsen K.M."/>
            <person name="Qiu Y."/>
        </authorList>
    </citation>
    <scope>NUCLEOTIDE SEQUENCE</scope>
    <source>
        <strain evidence="2">KIB01</strain>
    </source>
</reference>
<evidence type="ECO:0000313" key="3">
    <source>
        <dbReference type="Proteomes" id="UP001280121"/>
    </source>
</evidence>
<feature type="domain" description="DUF4283" evidence="1">
    <location>
        <begin position="35"/>
        <end position="108"/>
    </location>
</feature>
<sequence>MDPNDIARLCASMSLSERDGPVRKLKDSLKIAAVQRMSLCLVGKVLSNKPVNREAFMRVIGRIWQIQMGMEIEPVTGNIFMFHFKDMEDRLKVIFGAPWSFDDALLALVKPAGKGKIESIAFNQIEIWVQIH</sequence>
<accession>A0AAD9XRA9</accession>
<dbReference type="AlphaFoldDB" id="A0AAD9XRA9"/>
<comment type="caution">
    <text evidence="2">The sequence shown here is derived from an EMBL/GenBank/DDBJ whole genome shotgun (WGS) entry which is preliminary data.</text>
</comment>
<dbReference type="InterPro" id="IPR025558">
    <property type="entry name" value="DUF4283"/>
</dbReference>
<evidence type="ECO:0000259" key="1">
    <source>
        <dbReference type="Pfam" id="PF14111"/>
    </source>
</evidence>
<dbReference type="InterPro" id="IPR040256">
    <property type="entry name" value="At4g02000-like"/>
</dbReference>
<protein>
    <recommendedName>
        <fullName evidence="1">DUF4283 domain-containing protein</fullName>
    </recommendedName>
</protein>